<comment type="caution">
    <text evidence="2">The sequence shown here is derived from an EMBL/GenBank/DDBJ whole genome shotgun (WGS) entry which is preliminary data.</text>
</comment>
<proteinExistence type="predicted"/>
<accession>A0A2J7PBS4</accession>
<dbReference type="OrthoDB" id="10016557at2759"/>
<name>A0A2J7PBS4_9NEOP</name>
<dbReference type="AlphaFoldDB" id="A0A2J7PBS4"/>
<feature type="non-terminal residue" evidence="2">
    <location>
        <position position="207"/>
    </location>
</feature>
<dbReference type="EMBL" id="NEVH01027078">
    <property type="protein sequence ID" value="PNF13772.1"/>
    <property type="molecule type" value="Genomic_DNA"/>
</dbReference>
<gene>
    <name evidence="2" type="ORF">B7P43_G13137</name>
</gene>
<evidence type="ECO:0000256" key="1">
    <source>
        <dbReference type="SAM" id="MobiDB-lite"/>
    </source>
</evidence>
<reference evidence="2 3" key="1">
    <citation type="submission" date="2017-12" db="EMBL/GenBank/DDBJ databases">
        <title>Hemimetabolous genomes reveal molecular basis of termite eusociality.</title>
        <authorList>
            <person name="Harrison M.C."/>
            <person name="Jongepier E."/>
            <person name="Robertson H.M."/>
            <person name="Arning N."/>
            <person name="Bitard-Feildel T."/>
            <person name="Chao H."/>
            <person name="Childers C.P."/>
            <person name="Dinh H."/>
            <person name="Doddapaneni H."/>
            <person name="Dugan S."/>
            <person name="Gowin J."/>
            <person name="Greiner C."/>
            <person name="Han Y."/>
            <person name="Hu H."/>
            <person name="Hughes D.S.T."/>
            <person name="Huylmans A.-K."/>
            <person name="Kemena C."/>
            <person name="Kremer L.P.M."/>
            <person name="Lee S.L."/>
            <person name="Lopez-Ezquerra A."/>
            <person name="Mallet L."/>
            <person name="Monroy-Kuhn J.M."/>
            <person name="Moser A."/>
            <person name="Murali S.C."/>
            <person name="Muzny D.M."/>
            <person name="Otani S."/>
            <person name="Piulachs M.-D."/>
            <person name="Poelchau M."/>
            <person name="Qu J."/>
            <person name="Schaub F."/>
            <person name="Wada-Katsumata A."/>
            <person name="Worley K.C."/>
            <person name="Xie Q."/>
            <person name="Ylla G."/>
            <person name="Poulsen M."/>
            <person name="Gibbs R.A."/>
            <person name="Schal C."/>
            <person name="Richards S."/>
            <person name="Belles X."/>
            <person name="Korb J."/>
            <person name="Bornberg-Bauer E."/>
        </authorList>
    </citation>
    <scope>NUCLEOTIDE SEQUENCE [LARGE SCALE GENOMIC DNA]</scope>
    <source>
        <tissue evidence="2">Whole body</tissue>
    </source>
</reference>
<keyword evidence="3" id="KW-1185">Reference proteome</keyword>
<sequence length="207" mass="23132">MENISQTTKQGETVYMWEVERSETSNENIMHNRDQEVIEKSVGVEDLQKVSGSEIQVKNGTGNIQTANFSINAQSQAQDLHEDLSTTFTAMFKSRQYPTSKIQEATAPTAERGMKPEDILAESYHMNTHNKSKNTIELSVRARLENELQQEFKDDFMSSSTGLNNIEGLSVKNDFVTSTSQMESKNSLAINSKHKKSKTSSETATGP</sequence>
<evidence type="ECO:0000313" key="3">
    <source>
        <dbReference type="Proteomes" id="UP000235965"/>
    </source>
</evidence>
<protein>
    <submittedName>
        <fullName evidence="2">Uncharacterized protein</fullName>
    </submittedName>
</protein>
<feature type="region of interest" description="Disordered" evidence="1">
    <location>
        <begin position="178"/>
        <end position="207"/>
    </location>
</feature>
<evidence type="ECO:0000313" key="2">
    <source>
        <dbReference type="EMBL" id="PNF13772.1"/>
    </source>
</evidence>
<feature type="compositionally biased region" description="Polar residues" evidence="1">
    <location>
        <begin position="178"/>
        <end position="190"/>
    </location>
</feature>
<organism evidence="2 3">
    <name type="scientific">Cryptotermes secundus</name>
    <dbReference type="NCBI Taxonomy" id="105785"/>
    <lineage>
        <taxon>Eukaryota</taxon>
        <taxon>Metazoa</taxon>
        <taxon>Ecdysozoa</taxon>
        <taxon>Arthropoda</taxon>
        <taxon>Hexapoda</taxon>
        <taxon>Insecta</taxon>
        <taxon>Pterygota</taxon>
        <taxon>Neoptera</taxon>
        <taxon>Polyneoptera</taxon>
        <taxon>Dictyoptera</taxon>
        <taxon>Blattodea</taxon>
        <taxon>Blattoidea</taxon>
        <taxon>Termitoidae</taxon>
        <taxon>Kalotermitidae</taxon>
        <taxon>Cryptotermitinae</taxon>
        <taxon>Cryptotermes</taxon>
    </lineage>
</organism>
<dbReference type="Proteomes" id="UP000235965">
    <property type="component" value="Unassembled WGS sequence"/>
</dbReference>